<name>A0A4U9D6R8_RAOTE</name>
<accession>A0A4U9D6R8</accession>
<reference evidence="1 2" key="1">
    <citation type="submission" date="2019-04" db="EMBL/GenBank/DDBJ databases">
        <authorList>
            <consortium name="Pathogen Informatics"/>
        </authorList>
    </citation>
    <scope>NUCLEOTIDE SEQUENCE [LARGE SCALE GENOMIC DNA]</scope>
    <source>
        <strain evidence="1 2">NCTC9185</strain>
    </source>
</reference>
<dbReference type="AlphaFoldDB" id="A0A4U9D6R8"/>
<organism evidence="1 2">
    <name type="scientific">Raoultella terrigena</name>
    <name type="common">Klebsiella terrigena</name>
    <dbReference type="NCBI Taxonomy" id="577"/>
    <lineage>
        <taxon>Bacteria</taxon>
        <taxon>Pseudomonadati</taxon>
        <taxon>Pseudomonadota</taxon>
        <taxon>Gammaproteobacteria</taxon>
        <taxon>Enterobacterales</taxon>
        <taxon>Enterobacteriaceae</taxon>
        <taxon>Klebsiella/Raoultella group</taxon>
        <taxon>Raoultella</taxon>
    </lineage>
</organism>
<gene>
    <name evidence="1" type="ORF">NCTC9185_05633</name>
</gene>
<protein>
    <submittedName>
        <fullName evidence="1">Uncharacterized protein</fullName>
    </submittedName>
</protein>
<sequence length="63" mass="7517">MMKCYLNELSLSGQFNSPELFIEHLKKYFQSKINIQISLRISIVQEGFLKQKYLVNHHSEMQL</sequence>
<proteinExistence type="predicted"/>
<dbReference type="EMBL" id="CABDVU010000001">
    <property type="protein sequence ID" value="VTN13597.1"/>
    <property type="molecule type" value="Genomic_DNA"/>
</dbReference>
<evidence type="ECO:0000313" key="1">
    <source>
        <dbReference type="EMBL" id="VTN13597.1"/>
    </source>
</evidence>
<dbReference type="Proteomes" id="UP000339249">
    <property type="component" value="Unassembled WGS sequence"/>
</dbReference>
<evidence type="ECO:0000313" key="2">
    <source>
        <dbReference type="Proteomes" id="UP000339249"/>
    </source>
</evidence>